<dbReference type="CDD" id="cd22463">
    <property type="entry name" value="KH-I_RCF3_like_rpt5"/>
    <property type="match status" value="1"/>
</dbReference>
<keyword evidence="2" id="KW-0677">Repeat</keyword>
<feature type="region of interest" description="Disordered" evidence="7">
    <location>
        <begin position="663"/>
        <end position="682"/>
    </location>
</feature>
<evidence type="ECO:0000256" key="4">
    <source>
        <dbReference type="ARBA" id="ARBA00022912"/>
    </source>
</evidence>
<dbReference type="GO" id="GO:0046872">
    <property type="term" value="F:metal ion binding"/>
    <property type="evidence" value="ECO:0007669"/>
    <property type="project" value="UniProtKB-KW"/>
</dbReference>
<feature type="compositionally biased region" description="Polar residues" evidence="7">
    <location>
        <begin position="377"/>
        <end position="400"/>
    </location>
</feature>
<dbReference type="PROSITE" id="PS50084">
    <property type="entry name" value="KH_TYPE_1"/>
    <property type="match status" value="5"/>
</dbReference>
<dbReference type="eggNOG" id="KOG1676">
    <property type="taxonomic scope" value="Eukaryota"/>
</dbReference>
<dbReference type="OrthoDB" id="441329at2759"/>
<dbReference type="InterPro" id="IPR004087">
    <property type="entry name" value="KH_dom"/>
</dbReference>
<keyword evidence="4 6" id="KW-0904">Protein phosphatase</keyword>
<evidence type="ECO:0000256" key="2">
    <source>
        <dbReference type="ARBA" id="ARBA00022737"/>
    </source>
</evidence>
<dbReference type="PROSITE" id="PS01032">
    <property type="entry name" value="PPM_1"/>
    <property type="match status" value="1"/>
</dbReference>
<keyword evidence="5" id="KW-0694">RNA-binding</keyword>
<gene>
    <name evidence="9" type="ORF">GUITHDRAFT_113528</name>
</gene>
<feature type="compositionally biased region" description="Low complexity" evidence="7">
    <location>
        <begin position="325"/>
        <end position="375"/>
    </location>
</feature>
<dbReference type="PaxDb" id="55529-EKX40496"/>
<dbReference type="PROSITE" id="PS51746">
    <property type="entry name" value="PPM_2"/>
    <property type="match status" value="1"/>
</dbReference>
<accession>L1IW81</accession>
<evidence type="ECO:0000256" key="3">
    <source>
        <dbReference type="ARBA" id="ARBA00022801"/>
    </source>
</evidence>
<dbReference type="InterPro" id="IPR001932">
    <property type="entry name" value="PPM-type_phosphatase-like_dom"/>
</dbReference>
<dbReference type="CDD" id="cd00143">
    <property type="entry name" value="PP2Cc"/>
    <property type="match status" value="1"/>
</dbReference>
<evidence type="ECO:0000256" key="6">
    <source>
        <dbReference type="RuleBase" id="RU003465"/>
    </source>
</evidence>
<dbReference type="InterPro" id="IPR036612">
    <property type="entry name" value="KH_dom_type_1_sf"/>
</dbReference>
<reference evidence="9 11" key="1">
    <citation type="journal article" date="2012" name="Nature">
        <title>Algal genomes reveal evolutionary mosaicism and the fate of nucleomorphs.</title>
        <authorList>
            <consortium name="DOE Joint Genome Institute"/>
            <person name="Curtis B.A."/>
            <person name="Tanifuji G."/>
            <person name="Burki F."/>
            <person name="Gruber A."/>
            <person name="Irimia M."/>
            <person name="Maruyama S."/>
            <person name="Arias M.C."/>
            <person name="Ball S.G."/>
            <person name="Gile G.H."/>
            <person name="Hirakawa Y."/>
            <person name="Hopkins J.F."/>
            <person name="Kuo A."/>
            <person name="Rensing S.A."/>
            <person name="Schmutz J."/>
            <person name="Symeonidi A."/>
            <person name="Elias M."/>
            <person name="Eveleigh R.J."/>
            <person name="Herman E.K."/>
            <person name="Klute M.J."/>
            <person name="Nakayama T."/>
            <person name="Obornik M."/>
            <person name="Reyes-Prieto A."/>
            <person name="Armbrust E.V."/>
            <person name="Aves S.J."/>
            <person name="Beiko R.G."/>
            <person name="Coutinho P."/>
            <person name="Dacks J.B."/>
            <person name="Durnford D.G."/>
            <person name="Fast N.M."/>
            <person name="Green B.R."/>
            <person name="Grisdale C.J."/>
            <person name="Hempel F."/>
            <person name="Henrissat B."/>
            <person name="Hoppner M.P."/>
            <person name="Ishida K."/>
            <person name="Kim E."/>
            <person name="Koreny L."/>
            <person name="Kroth P.G."/>
            <person name="Liu Y."/>
            <person name="Malik S.B."/>
            <person name="Maier U.G."/>
            <person name="McRose D."/>
            <person name="Mock T."/>
            <person name="Neilson J.A."/>
            <person name="Onodera N.T."/>
            <person name="Poole A.M."/>
            <person name="Pritham E.J."/>
            <person name="Richards T.A."/>
            <person name="Rocap G."/>
            <person name="Roy S.W."/>
            <person name="Sarai C."/>
            <person name="Schaack S."/>
            <person name="Shirato S."/>
            <person name="Slamovits C.H."/>
            <person name="Spencer D.F."/>
            <person name="Suzuki S."/>
            <person name="Worden A.Z."/>
            <person name="Zauner S."/>
            <person name="Barry K."/>
            <person name="Bell C."/>
            <person name="Bharti A.K."/>
            <person name="Crow J.A."/>
            <person name="Grimwood J."/>
            <person name="Kramer R."/>
            <person name="Lindquist E."/>
            <person name="Lucas S."/>
            <person name="Salamov A."/>
            <person name="McFadden G.I."/>
            <person name="Lane C.E."/>
            <person name="Keeling P.J."/>
            <person name="Gray M.W."/>
            <person name="Grigoriev I.V."/>
            <person name="Archibald J.M."/>
        </authorList>
    </citation>
    <scope>NUCLEOTIDE SEQUENCE</scope>
    <source>
        <strain evidence="9 11">CCMP2712</strain>
    </source>
</reference>
<feature type="region of interest" description="Disordered" evidence="7">
    <location>
        <begin position="792"/>
        <end position="853"/>
    </location>
</feature>
<evidence type="ECO:0000256" key="1">
    <source>
        <dbReference type="ARBA" id="ARBA00022723"/>
    </source>
</evidence>
<feature type="compositionally biased region" description="Low complexity" evidence="7">
    <location>
        <begin position="150"/>
        <end position="161"/>
    </location>
</feature>
<dbReference type="RefSeq" id="XP_005827476.1">
    <property type="nucleotide sequence ID" value="XM_005827419.1"/>
</dbReference>
<feature type="region of interest" description="Disordered" evidence="7">
    <location>
        <begin position="870"/>
        <end position="941"/>
    </location>
</feature>
<feature type="region of interest" description="Disordered" evidence="7">
    <location>
        <begin position="104"/>
        <end position="169"/>
    </location>
</feature>
<dbReference type="EMBL" id="JH993031">
    <property type="protein sequence ID" value="EKX40496.1"/>
    <property type="molecule type" value="Genomic_DNA"/>
</dbReference>
<evidence type="ECO:0000256" key="7">
    <source>
        <dbReference type="SAM" id="MobiDB-lite"/>
    </source>
</evidence>
<feature type="compositionally biased region" description="Basic and acidic residues" evidence="7">
    <location>
        <begin position="827"/>
        <end position="853"/>
    </location>
</feature>
<evidence type="ECO:0000256" key="5">
    <source>
        <dbReference type="PROSITE-ProRule" id="PRU00117"/>
    </source>
</evidence>
<dbReference type="Gene3D" id="3.30.310.210">
    <property type="match status" value="1"/>
</dbReference>
<evidence type="ECO:0000259" key="8">
    <source>
        <dbReference type="PROSITE" id="PS51746"/>
    </source>
</evidence>
<dbReference type="eggNOG" id="KOG0698">
    <property type="taxonomic scope" value="Eukaryota"/>
</dbReference>
<feature type="compositionally biased region" description="Basic and acidic residues" evidence="7">
    <location>
        <begin position="792"/>
        <end position="815"/>
    </location>
</feature>
<dbReference type="STRING" id="905079.L1IW81"/>
<dbReference type="Pfam" id="PF00481">
    <property type="entry name" value="PP2C"/>
    <property type="match status" value="1"/>
</dbReference>
<dbReference type="Gene3D" id="3.60.40.10">
    <property type="entry name" value="PPM-type phosphatase domain"/>
    <property type="match status" value="1"/>
</dbReference>
<keyword evidence="3 6" id="KW-0378">Hydrolase</keyword>
<protein>
    <recommendedName>
        <fullName evidence="8">PPM-type phosphatase domain-containing protein</fullName>
    </recommendedName>
</protein>
<dbReference type="PANTHER" id="PTHR10288">
    <property type="entry name" value="KH DOMAIN CONTAINING RNA BINDING PROTEIN"/>
    <property type="match status" value="1"/>
</dbReference>
<feature type="compositionally biased region" description="Basic and acidic residues" evidence="7">
    <location>
        <begin position="139"/>
        <end position="149"/>
    </location>
</feature>
<proteinExistence type="inferred from homology"/>
<dbReference type="Pfam" id="PF00013">
    <property type="entry name" value="KH_1"/>
    <property type="match status" value="4"/>
</dbReference>
<keyword evidence="1" id="KW-0479">Metal-binding</keyword>
<dbReference type="SUPFAM" id="SSF81606">
    <property type="entry name" value="PP2C-like"/>
    <property type="match status" value="1"/>
</dbReference>
<feature type="region of interest" description="Disordered" evidence="7">
    <location>
        <begin position="323"/>
        <end position="416"/>
    </location>
</feature>
<sequence length="1209" mass="133940">MSQPNVQNIDLPLQVTGLIVGKKGAKINSIKARSKAYVHLSPEPLPSNPGLKRLVIKGSNAEVAKAEELVYEVLCSWCSVEGQEENIQLLPQATRDRVQEILTSQTENSTPNQQNNVKEQGNHHPKSKRGGSRQNAQNSHHDGVEDRQRAQGQGQHQSQDAKSNQNHFECDPDEEVHQEMDVPNAYMSVLTSNHGQHIASVELITKAKVAYAAQQPDPSLQLTKIVIYGRFSQVQGAYQMLQQLLHRLQFTFDQYAQHVQQVHFQQANVPVDQYGVPAGPNVAVSGYGGQQQMMPMGGAVPNVAHPPMNYMAPAQQPNMPYVYHQQQPQQQQQQQPQQQQPQQQQPQQQPQQQQQQQQQPPANQASSMAQSSEEAQGNHQPDSQSEGVHQTGVDQNNQRQQGKREAQGQGKSKMTTAVELSVPAGAAGMIVGKRAAMLKKFKADTGARVQLKAENTSEEVKIVQIDGGAAAVERAVHMLIETLTLWSQNEEAWKDKDAEHWKDYLLSQYSKQKQNQQQAQQQNQQQANEKAQGRPPQAQLRPGTIQEFLEDQREADKLIRIEMQIPVTAAGMIVGKQGKTIKNIHHRTGATVALVQDVNPEDETKKVLAIQGKKSQVKLARDLVIDLMLTWLKNAQDEQGGGPGAKLHHLASKIQERIAPVVTKEAQKAQNQGQKHEQAAPASSVLDELKGIEIPGVILSGEEEHPRVEFLVSIATAAMIIGKKGMMLKQLQHRSGAKISLDSVYTQEGKKQVVIEGKRKTVLQASRMIKDIIDQCDEAKYEEAARMKQQEEEKKKKALEEQKKKQEAKVQETESKSSSAPAEESEESRKKDDERKWLEKKERAAKKTENEKKLKAKIAQNVYAFLDDDEEHNEAEEEEAEADAGNSPGKKADSASNSKKKKKKVAKAAPAQPSEGASQSKEEDNQELSDSDEERGGESKPMIGLDAVLKMQEELETVENNMEFSVSNNTKEALQIKVGYHSRRGQSHANEDQFAVLEFLDLIPSEFRERLLESSTLSTMPFFAVFDGHGGAGVSGLAQKVLAAHVADALTEKMRENVELRGREAREELIKCLEEGFARTEKEALELNEKGDKSGSCATCCMLCDNDGDICLYVANLGDCRIVLGKRENGALSAVRLTTDHRAVVASERQRIEGAFGDSKTKGKCPGAVIAVPEVTKHSLQKAVIKKYGVKCTKPTDDLTVIVVHFEWP</sequence>
<dbReference type="GO" id="GO:0004721">
    <property type="term" value="F:phosphoprotein phosphatase activity"/>
    <property type="evidence" value="ECO:0007669"/>
    <property type="project" value="UniProtKB-KW"/>
</dbReference>
<dbReference type="GeneID" id="19047061"/>
<evidence type="ECO:0000313" key="10">
    <source>
        <dbReference type="EnsemblProtists" id="EKX40496"/>
    </source>
</evidence>
<dbReference type="Proteomes" id="UP000011087">
    <property type="component" value="Unassembled WGS sequence"/>
</dbReference>
<dbReference type="InterPro" id="IPR036457">
    <property type="entry name" value="PPM-type-like_dom_sf"/>
</dbReference>
<dbReference type="AlphaFoldDB" id="L1IW81"/>
<dbReference type="InterPro" id="IPR004088">
    <property type="entry name" value="KH_dom_type_1"/>
</dbReference>
<evidence type="ECO:0000313" key="9">
    <source>
        <dbReference type="EMBL" id="EKX40496.1"/>
    </source>
</evidence>
<organism evidence="9">
    <name type="scientific">Guillardia theta (strain CCMP2712)</name>
    <name type="common">Cryptophyte</name>
    <dbReference type="NCBI Taxonomy" id="905079"/>
    <lineage>
        <taxon>Eukaryota</taxon>
        <taxon>Cryptophyceae</taxon>
        <taxon>Pyrenomonadales</taxon>
        <taxon>Geminigeraceae</taxon>
        <taxon>Guillardia</taxon>
    </lineage>
</organism>
<feature type="compositionally biased region" description="Acidic residues" evidence="7">
    <location>
        <begin position="870"/>
        <end position="882"/>
    </location>
</feature>
<dbReference type="CDD" id="cd00105">
    <property type="entry name" value="KH-I"/>
    <property type="match status" value="3"/>
</dbReference>
<dbReference type="EnsemblProtists" id="EKX40496">
    <property type="protein sequence ID" value="EKX40496"/>
    <property type="gene ID" value="GUITHDRAFT_113528"/>
</dbReference>
<dbReference type="SMART" id="SM00332">
    <property type="entry name" value="PP2Cc"/>
    <property type="match status" value="1"/>
</dbReference>
<dbReference type="SUPFAM" id="SSF54791">
    <property type="entry name" value="Eukaryotic type KH-domain (KH-domain type I)"/>
    <property type="match status" value="5"/>
</dbReference>
<feature type="compositionally biased region" description="Polar residues" evidence="7">
    <location>
        <begin position="104"/>
        <end position="119"/>
    </location>
</feature>
<feature type="compositionally biased region" description="Acidic residues" evidence="7">
    <location>
        <begin position="924"/>
        <end position="935"/>
    </location>
</feature>
<dbReference type="HOGENOM" id="CLU_269958_0_0_1"/>
<dbReference type="KEGG" id="gtt:GUITHDRAFT_113528"/>
<name>L1IW81_GUITC</name>
<comment type="similarity">
    <text evidence="6">Belongs to the PP2C family.</text>
</comment>
<reference evidence="10" key="3">
    <citation type="submission" date="2016-03" db="UniProtKB">
        <authorList>
            <consortium name="EnsemblProtists"/>
        </authorList>
    </citation>
    <scope>IDENTIFICATION</scope>
</reference>
<dbReference type="InterPro" id="IPR000222">
    <property type="entry name" value="PP2C_BS"/>
</dbReference>
<dbReference type="SMART" id="SM00322">
    <property type="entry name" value="KH"/>
    <property type="match status" value="5"/>
</dbReference>
<reference evidence="11" key="2">
    <citation type="submission" date="2012-11" db="EMBL/GenBank/DDBJ databases">
        <authorList>
            <person name="Kuo A."/>
            <person name="Curtis B.A."/>
            <person name="Tanifuji G."/>
            <person name="Burki F."/>
            <person name="Gruber A."/>
            <person name="Irimia M."/>
            <person name="Maruyama S."/>
            <person name="Arias M.C."/>
            <person name="Ball S.G."/>
            <person name="Gile G.H."/>
            <person name="Hirakawa Y."/>
            <person name="Hopkins J.F."/>
            <person name="Rensing S.A."/>
            <person name="Schmutz J."/>
            <person name="Symeonidi A."/>
            <person name="Elias M."/>
            <person name="Eveleigh R.J."/>
            <person name="Herman E.K."/>
            <person name="Klute M.J."/>
            <person name="Nakayama T."/>
            <person name="Obornik M."/>
            <person name="Reyes-Prieto A."/>
            <person name="Armbrust E.V."/>
            <person name="Aves S.J."/>
            <person name="Beiko R.G."/>
            <person name="Coutinho P."/>
            <person name="Dacks J.B."/>
            <person name="Durnford D.G."/>
            <person name="Fast N.M."/>
            <person name="Green B.R."/>
            <person name="Grisdale C."/>
            <person name="Hempe F."/>
            <person name="Henrissat B."/>
            <person name="Hoppner M.P."/>
            <person name="Ishida K.-I."/>
            <person name="Kim E."/>
            <person name="Koreny L."/>
            <person name="Kroth P.G."/>
            <person name="Liu Y."/>
            <person name="Malik S.-B."/>
            <person name="Maier U.G."/>
            <person name="McRose D."/>
            <person name="Mock T."/>
            <person name="Neilson J.A."/>
            <person name="Onodera N.T."/>
            <person name="Poole A.M."/>
            <person name="Pritham E.J."/>
            <person name="Richards T.A."/>
            <person name="Rocap G."/>
            <person name="Roy S.W."/>
            <person name="Sarai C."/>
            <person name="Schaack S."/>
            <person name="Shirato S."/>
            <person name="Slamovits C.H."/>
            <person name="Spencer D.F."/>
            <person name="Suzuki S."/>
            <person name="Worden A.Z."/>
            <person name="Zauner S."/>
            <person name="Barry K."/>
            <person name="Bell C."/>
            <person name="Bharti A.K."/>
            <person name="Crow J.A."/>
            <person name="Grimwood J."/>
            <person name="Kramer R."/>
            <person name="Lindquist E."/>
            <person name="Lucas S."/>
            <person name="Salamov A."/>
            <person name="McFadden G.I."/>
            <person name="Lane C.E."/>
            <person name="Keeling P.J."/>
            <person name="Gray M.W."/>
            <person name="Grigoriev I.V."/>
            <person name="Archibald J.M."/>
        </authorList>
    </citation>
    <scope>NUCLEOTIDE SEQUENCE</scope>
    <source>
        <strain evidence="11">CCMP2712</strain>
    </source>
</reference>
<feature type="domain" description="PPM-type phosphatase" evidence="8">
    <location>
        <begin position="977"/>
        <end position="1209"/>
    </location>
</feature>
<dbReference type="Gene3D" id="3.30.1370.10">
    <property type="entry name" value="K Homology domain, type 1"/>
    <property type="match status" value="4"/>
</dbReference>
<dbReference type="GO" id="GO:0003723">
    <property type="term" value="F:RNA binding"/>
    <property type="evidence" value="ECO:0007669"/>
    <property type="project" value="UniProtKB-UniRule"/>
</dbReference>
<feature type="region of interest" description="Disordered" evidence="7">
    <location>
        <begin position="512"/>
        <end position="542"/>
    </location>
</feature>
<evidence type="ECO:0000313" key="11">
    <source>
        <dbReference type="Proteomes" id="UP000011087"/>
    </source>
</evidence>
<keyword evidence="11" id="KW-1185">Reference proteome</keyword>
<feature type="compositionally biased region" description="Low complexity" evidence="7">
    <location>
        <begin position="512"/>
        <end position="530"/>
    </location>
</feature>